<dbReference type="RefSeq" id="WP_055258183.1">
    <property type="nucleotide sequence ID" value="NZ_CABIXL010000003.1"/>
</dbReference>
<dbReference type="Proteomes" id="UP000095488">
    <property type="component" value="Unassembled WGS sequence"/>
</dbReference>
<dbReference type="EMBL" id="CYZR01000003">
    <property type="protein sequence ID" value="CUN74225.1"/>
    <property type="molecule type" value="Genomic_DNA"/>
</dbReference>
<evidence type="ECO:0000256" key="1">
    <source>
        <dbReference type="SAM" id="Phobius"/>
    </source>
</evidence>
<feature type="transmembrane region" description="Helical" evidence="1">
    <location>
        <begin position="239"/>
        <end position="258"/>
    </location>
</feature>
<proteinExistence type="predicted"/>
<evidence type="ECO:0000313" key="4">
    <source>
        <dbReference type="Proteomes" id="UP000095488"/>
    </source>
</evidence>
<feature type="transmembrane region" description="Helical" evidence="1">
    <location>
        <begin position="306"/>
        <end position="328"/>
    </location>
</feature>
<dbReference type="InterPro" id="IPR002656">
    <property type="entry name" value="Acyl_transf_3_dom"/>
</dbReference>
<keyword evidence="1" id="KW-0472">Membrane</keyword>
<dbReference type="Pfam" id="PF01757">
    <property type="entry name" value="Acyl_transf_3"/>
    <property type="match status" value="1"/>
</dbReference>
<comment type="caution">
    <text evidence="3">The sequence shown here is derived from an EMBL/GenBank/DDBJ whole genome shotgun (WGS) entry which is preliminary data.</text>
</comment>
<feature type="transmembrane region" description="Helical" evidence="1">
    <location>
        <begin position="267"/>
        <end position="286"/>
    </location>
</feature>
<organism evidence="3 4">
    <name type="scientific">Sarcina ventriculi</name>
    <name type="common">Clostridium ventriculi</name>
    <dbReference type="NCBI Taxonomy" id="1267"/>
    <lineage>
        <taxon>Bacteria</taxon>
        <taxon>Bacillati</taxon>
        <taxon>Bacillota</taxon>
        <taxon>Clostridia</taxon>
        <taxon>Eubacteriales</taxon>
        <taxon>Clostridiaceae</taxon>
        <taxon>Sarcina</taxon>
    </lineage>
</organism>
<gene>
    <name evidence="3" type="ORF">ERS852473_00957</name>
</gene>
<feature type="transmembrane region" description="Helical" evidence="1">
    <location>
        <begin position="80"/>
        <end position="104"/>
    </location>
</feature>
<keyword evidence="1" id="KW-0812">Transmembrane</keyword>
<feature type="domain" description="Acyltransferase 3" evidence="2">
    <location>
        <begin position="17"/>
        <end position="326"/>
    </location>
</feature>
<evidence type="ECO:0000259" key="2">
    <source>
        <dbReference type="Pfam" id="PF01757"/>
    </source>
</evidence>
<dbReference type="InterPro" id="IPR052734">
    <property type="entry name" value="Nod_factor_acetyltransferase"/>
</dbReference>
<feature type="transmembrane region" description="Helical" evidence="1">
    <location>
        <begin position="124"/>
        <end position="146"/>
    </location>
</feature>
<reference evidence="3 4" key="1">
    <citation type="submission" date="2015-09" db="EMBL/GenBank/DDBJ databases">
        <authorList>
            <consortium name="Pathogen Informatics"/>
        </authorList>
    </citation>
    <scope>NUCLEOTIDE SEQUENCE [LARGE SCALE GENOMIC DNA]</scope>
    <source>
        <strain evidence="3 4">2789STDY5834858</strain>
    </source>
</reference>
<feature type="transmembrane region" description="Helical" evidence="1">
    <location>
        <begin position="39"/>
        <end position="59"/>
    </location>
</feature>
<protein>
    <submittedName>
        <fullName evidence="3">Fucose 4-O-acetylase and related acetyltransferases</fullName>
    </submittedName>
</protein>
<dbReference type="PANTHER" id="PTHR37312:SF1">
    <property type="entry name" value="MEMBRANE-BOUND ACYLTRANSFERASE YKRP-RELATED"/>
    <property type="match status" value="1"/>
</dbReference>
<name>A0ABM9UP48_SARVE</name>
<feature type="transmembrane region" description="Helical" evidence="1">
    <location>
        <begin position="153"/>
        <end position="169"/>
    </location>
</feature>
<feature type="transmembrane region" description="Helical" evidence="1">
    <location>
        <begin position="208"/>
        <end position="227"/>
    </location>
</feature>
<feature type="transmembrane region" description="Helical" evidence="1">
    <location>
        <begin position="175"/>
        <end position="196"/>
    </location>
</feature>
<evidence type="ECO:0000313" key="3">
    <source>
        <dbReference type="EMBL" id="CUN74225.1"/>
    </source>
</evidence>
<sequence length="354" mass="41250">MGFQLEKSGEIDNKRIEYIDILRGIAMILVLIGHNDTILTNYIYSFHIPLFFFISGLTYKGNSASLKEVIKKRFRNIVIPYFELSLFLYFLWILLMNFQGIVLYKNDILRNFVGIFYCQGVDNMAWGLQLWFLPCLFITSIIFYFISKIKKKVFVLISIIVVSSVGFLFNDILRINFLWSFDVALVGVLFYGIGFLLKNKLNTYKPQIVDFICMFISLVLLIIFNQLNGRVDMYSSQYNNIFLFISNSFLGIYIIIIASKLIKQKRIIRFVGSNTIIILAFHIRVLDFIKKVFLIFFSSSLNVNSIFNGVILVPILQIIIIAPIIFLLKQLKKYIKYARVINIKEKLVVLINKN</sequence>
<accession>A0ABM9UP48</accession>
<keyword evidence="4" id="KW-1185">Reference proteome</keyword>
<keyword evidence="1" id="KW-1133">Transmembrane helix</keyword>
<dbReference type="PANTHER" id="PTHR37312">
    <property type="entry name" value="MEMBRANE-BOUND ACYLTRANSFERASE YKRP-RELATED"/>
    <property type="match status" value="1"/>
</dbReference>